<evidence type="ECO:0000256" key="1">
    <source>
        <dbReference type="SAM" id="Coils"/>
    </source>
</evidence>
<gene>
    <name evidence="3" type="ORF">MM415B00367_0053</name>
</gene>
<accession>A0A6M3J864</accession>
<organism evidence="3">
    <name type="scientific">viral metagenome</name>
    <dbReference type="NCBI Taxonomy" id="1070528"/>
    <lineage>
        <taxon>unclassified sequences</taxon>
        <taxon>metagenomes</taxon>
        <taxon>organismal metagenomes</taxon>
    </lineage>
</organism>
<sequence length="261" mass="28101">MTITLTTVAIIAAVIIIALLGLAWLACMGAMRARTNGYDQGYSDAKRSYSTEISRLEEQSNRASARLHQAQRDRETILQDADRRLATYAGRTYLHTDLATLHRAAKQLIAAGTTFNNLNHLCVVNLTDQARFVVDVAGELQQVIKRVEPHFQGAKPVPATEAEAATLEAAAWADTGANGKSWLVYGPEGCGKTRDAGVIAQALGLTEIVDNWHPGQPVPRTKALVLTNVPGPHDAFNRRELSYTQAMSLVAAKGTAQGDAA</sequence>
<dbReference type="AlphaFoldDB" id="A0A6M3J864"/>
<evidence type="ECO:0000313" key="3">
    <source>
        <dbReference type="EMBL" id="QJA66076.1"/>
    </source>
</evidence>
<protein>
    <submittedName>
        <fullName evidence="3">Uncharacterized protein</fullName>
    </submittedName>
</protein>
<feature type="transmembrane region" description="Helical" evidence="2">
    <location>
        <begin position="6"/>
        <end position="27"/>
    </location>
</feature>
<feature type="coiled-coil region" evidence="1">
    <location>
        <begin position="46"/>
        <end position="73"/>
    </location>
</feature>
<reference evidence="3" key="1">
    <citation type="submission" date="2020-03" db="EMBL/GenBank/DDBJ databases">
        <title>The deep terrestrial virosphere.</title>
        <authorList>
            <person name="Holmfeldt K."/>
            <person name="Nilsson E."/>
            <person name="Simone D."/>
            <person name="Lopez-Fernandez M."/>
            <person name="Wu X."/>
            <person name="de Brujin I."/>
            <person name="Lundin D."/>
            <person name="Andersson A."/>
            <person name="Bertilsson S."/>
            <person name="Dopson M."/>
        </authorList>
    </citation>
    <scope>NUCLEOTIDE SEQUENCE</scope>
    <source>
        <strain evidence="3">MM415B00367</strain>
    </source>
</reference>
<evidence type="ECO:0000256" key="2">
    <source>
        <dbReference type="SAM" id="Phobius"/>
    </source>
</evidence>
<proteinExistence type="predicted"/>
<name>A0A6M3J864_9ZZZZ</name>
<keyword evidence="1" id="KW-0175">Coiled coil</keyword>
<dbReference type="EMBL" id="MT141548">
    <property type="protein sequence ID" value="QJA66076.1"/>
    <property type="molecule type" value="Genomic_DNA"/>
</dbReference>
<keyword evidence="2" id="KW-1133">Transmembrane helix</keyword>
<keyword evidence="2" id="KW-0812">Transmembrane</keyword>
<keyword evidence="2" id="KW-0472">Membrane</keyword>